<name>A0A285NCD6_9AQUI</name>
<protein>
    <recommendedName>
        <fullName evidence="5">Hydrogenase maturation factor HypA</fullName>
    </recommendedName>
</protein>
<evidence type="ECO:0000256" key="4">
    <source>
        <dbReference type="ARBA" id="ARBA00022833"/>
    </source>
</evidence>
<comment type="similarity">
    <text evidence="1 5">Belongs to the HypA/HybF family.</text>
</comment>
<dbReference type="NCBIfam" id="TIGR00100">
    <property type="entry name" value="hypA"/>
    <property type="match status" value="1"/>
</dbReference>
<evidence type="ECO:0000256" key="3">
    <source>
        <dbReference type="ARBA" id="ARBA00022723"/>
    </source>
</evidence>
<feature type="binding site" evidence="5">
    <location>
        <position position="92"/>
    </location>
    <ligand>
        <name>Zn(2+)</name>
        <dbReference type="ChEBI" id="CHEBI:29105"/>
    </ligand>
</feature>
<evidence type="ECO:0000256" key="1">
    <source>
        <dbReference type="ARBA" id="ARBA00010748"/>
    </source>
</evidence>
<reference evidence="7" key="1">
    <citation type="submission" date="2017-09" db="EMBL/GenBank/DDBJ databases">
        <authorList>
            <person name="Varghese N."/>
            <person name="Submissions S."/>
        </authorList>
    </citation>
    <scope>NUCLEOTIDE SEQUENCE [LARGE SCALE GENOMIC DNA]</scope>
    <source>
        <strain evidence="7">DSM 15103</strain>
    </source>
</reference>
<dbReference type="Pfam" id="PF01155">
    <property type="entry name" value="HypA"/>
    <property type="match status" value="1"/>
</dbReference>
<evidence type="ECO:0000313" key="7">
    <source>
        <dbReference type="Proteomes" id="UP000219036"/>
    </source>
</evidence>
<keyword evidence="2 5" id="KW-0533">Nickel</keyword>
<evidence type="ECO:0000256" key="5">
    <source>
        <dbReference type="HAMAP-Rule" id="MF_00213"/>
    </source>
</evidence>
<gene>
    <name evidence="5" type="primary">hypA</name>
    <name evidence="6" type="ORF">SAMN06265182_0854</name>
</gene>
<sequence>MHEFSVVQSLIGLIEENARQNNARSVSKVVVKIGKMSGIEPHLLKIAFDTFKEKTICENAELEMIIQDVVAKCEDCGKEFVIENYRFVCPECEGFNLQVIDGEDMYLMSLEMDI</sequence>
<dbReference type="PIRSF" id="PIRSF004761">
    <property type="entry name" value="Hydrgn_mat_HypA"/>
    <property type="match status" value="1"/>
</dbReference>
<organism evidence="6 7">
    <name type="scientific">Persephonella hydrogeniphila</name>
    <dbReference type="NCBI Taxonomy" id="198703"/>
    <lineage>
        <taxon>Bacteria</taxon>
        <taxon>Pseudomonadati</taxon>
        <taxon>Aquificota</taxon>
        <taxon>Aquificia</taxon>
        <taxon>Aquificales</taxon>
        <taxon>Hydrogenothermaceae</taxon>
        <taxon>Persephonella</taxon>
    </lineage>
</organism>
<dbReference type="OrthoDB" id="9800361at2"/>
<keyword evidence="7" id="KW-1185">Reference proteome</keyword>
<comment type="function">
    <text evidence="5">Involved in the maturation of [NiFe] hydrogenases. Required for nickel insertion into the metal center of the hydrogenase.</text>
</comment>
<feature type="binding site" evidence="5">
    <location>
        <position position="76"/>
    </location>
    <ligand>
        <name>Zn(2+)</name>
        <dbReference type="ChEBI" id="CHEBI:29105"/>
    </ligand>
</feature>
<dbReference type="Proteomes" id="UP000219036">
    <property type="component" value="Unassembled WGS sequence"/>
</dbReference>
<feature type="binding site" evidence="5">
    <location>
        <position position="73"/>
    </location>
    <ligand>
        <name>Zn(2+)</name>
        <dbReference type="ChEBI" id="CHEBI:29105"/>
    </ligand>
</feature>
<keyword evidence="4 5" id="KW-0862">Zinc</keyword>
<dbReference type="PROSITE" id="PS01249">
    <property type="entry name" value="HYPA"/>
    <property type="match status" value="1"/>
</dbReference>
<feature type="binding site" evidence="5">
    <location>
        <position position="2"/>
    </location>
    <ligand>
        <name>Ni(2+)</name>
        <dbReference type="ChEBI" id="CHEBI:49786"/>
    </ligand>
</feature>
<dbReference type="HAMAP" id="MF_00213">
    <property type="entry name" value="HypA_HybF"/>
    <property type="match status" value="1"/>
</dbReference>
<dbReference type="InterPro" id="IPR020538">
    <property type="entry name" value="Hydgase_Ni_incorp_HypA/HybF_CS"/>
</dbReference>
<dbReference type="PANTHER" id="PTHR34535">
    <property type="entry name" value="HYDROGENASE MATURATION FACTOR HYPA"/>
    <property type="match status" value="1"/>
</dbReference>
<dbReference type="EMBL" id="OBEI01000002">
    <property type="protein sequence ID" value="SNZ06948.1"/>
    <property type="molecule type" value="Genomic_DNA"/>
</dbReference>
<dbReference type="InterPro" id="IPR000688">
    <property type="entry name" value="HypA/HybF"/>
</dbReference>
<proteinExistence type="inferred from homology"/>
<dbReference type="Gene3D" id="3.30.2320.80">
    <property type="match status" value="1"/>
</dbReference>
<evidence type="ECO:0000313" key="6">
    <source>
        <dbReference type="EMBL" id="SNZ06948.1"/>
    </source>
</evidence>
<accession>A0A285NCD6</accession>
<keyword evidence="3 5" id="KW-0479">Metal-binding</keyword>
<dbReference type="GO" id="GO:0051604">
    <property type="term" value="P:protein maturation"/>
    <property type="evidence" value="ECO:0007669"/>
    <property type="project" value="InterPro"/>
</dbReference>
<dbReference type="GO" id="GO:0016151">
    <property type="term" value="F:nickel cation binding"/>
    <property type="evidence" value="ECO:0007669"/>
    <property type="project" value="UniProtKB-UniRule"/>
</dbReference>
<dbReference type="PANTHER" id="PTHR34535:SF3">
    <property type="entry name" value="HYDROGENASE MATURATION FACTOR HYPA"/>
    <property type="match status" value="1"/>
</dbReference>
<dbReference type="NCBIfam" id="NF001839">
    <property type="entry name" value="PRK00564.1"/>
    <property type="match status" value="1"/>
</dbReference>
<feature type="binding site" evidence="5">
    <location>
        <position position="89"/>
    </location>
    <ligand>
        <name>Zn(2+)</name>
        <dbReference type="ChEBI" id="CHEBI:29105"/>
    </ligand>
</feature>
<dbReference type="AlphaFoldDB" id="A0A285NCD6"/>
<dbReference type="GO" id="GO:0008270">
    <property type="term" value="F:zinc ion binding"/>
    <property type="evidence" value="ECO:0007669"/>
    <property type="project" value="UniProtKB-UniRule"/>
</dbReference>
<evidence type="ECO:0000256" key="2">
    <source>
        <dbReference type="ARBA" id="ARBA00022596"/>
    </source>
</evidence>
<dbReference type="RefSeq" id="WP_097000025.1">
    <property type="nucleotide sequence ID" value="NZ_OBEI01000002.1"/>
</dbReference>